<feature type="region of interest" description="Disordered" evidence="1">
    <location>
        <begin position="40"/>
        <end position="64"/>
    </location>
</feature>
<accession>A0A4Z2FXN3</accession>
<gene>
    <name evidence="2" type="ORF">EYF80_043788</name>
</gene>
<evidence type="ECO:0000256" key="1">
    <source>
        <dbReference type="SAM" id="MobiDB-lite"/>
    </source>
</evidence>
<dbReference type="AlphaFoldDB" id="A0A4Z2FXN3"/>
<protein>
    <submittedName>
        <fullName evidence="2">Uncharacterized protein</fullName>
    </submittedName>
</protein>
<feature type="compositionally biased region" description="Low complexity" evidence="1">
    <location>
        <begin position="42"/>
        <end position="55"/>
    </location>
</feature>
<proteinExistence type="predicted"/>
<dbReference type="EMBL" id="SRLO01000814">
    <property type="protein sequence ID" value="TNN45979.1"/>
    <property type="molecule type" value="Genomic_DNA"/>
</dbReference>
<evidence type="ECO:0000313" key="2">
    <source>
        <dbReference type="EMBL" id="TNN45979.1"/>
    </source>
</evidence>
<organism evidence="2 3">
    <name type="scientific">Liparis tanakae</name>
    <name type="common">Tanaka's snailfish</name>
    <dbReference type="NCBI Taxonomy" id="230148"/>
    <lineage>
        <taxon>Eukaryota</taxon>
        <taxon>Metazoa</taxon>
        <taxon>Chordata</taxon>
        <taxon>Craniata</taxon>
        <taxon>Vertebrata</taxon>
        <taxon>Euteleostomi</taxon>
        <taxon>Actinopterygii</taxon>
        <taxon>Neopterygii</taxon>
        <taxon>Teleostei</taxon>
        <taxon>Neoteleostei</taxon>
        <taxon>Acanthomorphata</taxon>
        <taxon>Eupercaria</taxon>
        <taxon>Perciformes</taxon>
        <taxon>Cottioidei</taxon>
        <taxon>Cottales</taxon>
        <taxon>Liparidae</taxon>
        <taxon>Liparis</taxon>
    </lineage>
</organism>
<evidence type="ECO:0000313" key="3">
    <source>
        <dbReference type="Proteomes" id="UP000314294"/>
    </source>
</evidence>
<dbReference type="Proteomes" id="UP000314294">
    <property type="component" value="Unassembled WGS sequence"/>
</dbReference>
<reference evidence="2 3" key="1">
    <citation type="submission" date="2019-03" db="EMBL/GenBank/DDBJ databases">
        <title>First draft genome of Liparis tanakae, snailfish: a comprehensive survey of snailfish specific genes.</title>
        <authorList>
            <person name="Kim W."/>
            <person name="Song I."/>
            <person name="Jeong J.-H."/>
            <person name="Kim D."/>
            <person name="Kim S."/>
            <person name="Ryu S."/>
            <person name="Song J.Y."/>
            <person name="Lee S.K."/>
        </authorList>
    </citation>
    <scope>NUCLEOTIDE SEQUENCE [LARGE SCALE GENOMIC DNA]</scope>
    <source>
        <tissue evidence="2">Muscle</tissue>
    </source>
</reference>
<keyword evidence="3" id="KW-1185">Reference proteome</keyword>
<comment type="caution">
    <text evidence="2">The sequence shown here is derived from an EMBL/GenBank/DDBJ whole genome shotgun (WGS) entry which is preliminary data.</text>
</comment>
<sequence length="133" mass="14564">MTGLEVPPADALPTGLECLGPRPGIFSPVDLSMFMVQRTRRSSSSSGGRRLCGRGTRWGSGGRRSPCLSVGRSGVINTPEPANLYRRGPVVNPCINRVAARPLERWDIFHATFSFTWAWIHFVLLPVDTSVRG</sequence>
<name>A0A4Z2FXN3_9TELE</name>